<feature type="domain" description="ABC transporter" evidence="10">
    <location>
        <begin position="14"/>
        <end position="250"/>
    </location>
</feature>
<dbReference type="InterPro" id="IPR003593">
    <property type="entry name" value="AAA+_ATPase"/>
</dbReference>
<keyword evidence="12" id="KW-1185">Reference proteome</keyword>
<keyword evidence="9" id="KW-0472">Membrane</keyword>
<comment type="subcellular location">
    <subcellularLocation>
        <location evidence="1">Cell membrane</location>
        <topology evidence="1">Peripheral membrane protein</topology>
    </subcellularLocation>
</comment>
<dbReference type="CDD" id="cd03216">
    <property type="entry name" value="ABC_Carb_Monos_I"/>
    <property type="match status" value="1"/>
</dbReference>
<evidence type="ECO:0000256" key="4">
    <source>
        <dbReference type="ARBA" id="ARBA00022597"/>
    </source>
</evidence>
<evidence type="ECO:0000313" key="11">
    <source>
        <dbReference type="EMBL" id="OOQ57733.1"/>
    </source>
</evidence>
<evidence type="ECO:0000256" key="6">
    <source>
        <dbReference type="ARBA" id="ARBA00022741"/>
    </source>
</evidence>
<dbReference type="GO" id="GO:0005886">
    <property type="term" value="C:plasma membrane"/>
    <property type="evidence" value="ECO:0007669"/>
    <property type="project" value="UniProtKB-SubCell"/>
</dbReference>
<dbReference type="Gene3D" id="3.40.50.300">
    <property type="entry name" value="P-loop containing nucleotide triphosphate hydrolases"/>
    <property type="match status" value="2"/>
</dbReference>
<keyword evidence="8" id="KW-1278">Translocase</keyword>
<feature type="domain" description="ABC transporter" evidence="10">
    <location>
        <begin position="246"/>
        <end position="504"/>
    </location>
</feature>
<proteinExistence type="predicted"/>
<evidence type="ECO:0000259" key="10">
    <source>
        <dbReference type="PROSITE" id="PS50893"/>
    </source>
</evidence>
<evidence type="ECO:0000256" key="8">
    <source>
        <dbReference type="ARBA" id="ARBA00022967"/>
    </source>
</evidence>
<keyword evidence="5" id="KW-0677">Repeat</keyword>
<dbReference type="InterPro" id="IPR017871">
    <property type="entry name" value="ABC_transporter-like_CS"/>
</dbReference>
<dbReference type="FunFam" id="3.40.50.300:FF:000127">
    <property type="entry name" value="Ribose import ATP-binding protein RbsA"/>
    <property type="match status" value="1"/>
</dbReference>
<gene>
    <name evidence="11" type="ORF">BC343_13145</name>
</gene>
<dbReference type="GO" id="GO:0016887">
    <property type="term" value="F:ATP hydrolysis activity"/>
    <property type="evidence" value="ECO:0007669"/>
    <property type="project" value="InterPro"/>
</dbReference>
<name>A0A1S9P9S2_9SPHI</name>
<comment type="caution">
    <text evidence="11">The sequence shown here is derived from an EMBL/GenBank/DDBJ whole genome shotgun (WGS) entry which is preliminary data.</text>
</comment>
<keyword evidence="4" id="KW-0762">Sugar transport</keyword>
<evidence type="ECO:0000256" key="3">
    <source>
        <dbReference type="ARBA" id="ARBA00022475"/>
    </source>
</evidence>
<dbReference type="InterPro" id="IPR027417">
    <property type="entry name" value="P-loop_NTPase"/>
</dbReference>
<evidence type="ECO:0000256" key="1">
    <source>
        <dbReference type="ARBA" id="ARBA00004202"/>
    </source>
</evidence>
<evidence type="ECO:0000256" key="7">
    <source>
        <dbReference type="ARBA" id="ARBA00022840"/>
    </source>
</evidence>
<evidence type="ECO:0000313" key="12">
    <source>
        <dbReference type="Proteomes" id="UP000189739"/>
    </source>
</evidence>
<keyword evidence="6" id="KW-0547">Nucleotide-binding</keyword>
<sequence length="504" mass="54616">MSADIVSGTPGPFIRMKGISKAFGAFRALDDVNIDIRPGEVLALLGENGAGKSTLMKILSGIHIPTGGEIDIDGVKQTIDSVKTAQQLGIILIHQELNLLDNLDVAGNIFLGREPTGRFKLVDKQKMYADAAELLKLFGLKISPQTSVSKLSIAEQQLIEIIKALSQNARVIIMDEPTSSLTLKETELLFGIISGLKAKGISVVYISHRLNEVTQIADRAIVLKDGKNSGELAREDINHDNLVKLMIGRDIFKAEQEGWAYKPEYSFEAIDISTYRYPGNKINLRLVGGEILGISGLVGAGRTELVNTFFGIHKPAGGYLRLNGADKRINTPDDAIASGIFLVPEDRRSQGIIVSMDIVQNTTLPNLGPNSSGGIISNKKENEATAKVAKELNVRAPGLTTLLKNLSGGNQQKVAIGKWLSRSPSLLIFDEPTRGVDIGAKAEIYAIMRNLAKQGVMILVVSSDMEEIINISHRILVMHEGKISGELMPADFTEENIMRHAVGL</sequence>
<dbReference type="STRING" id="1792845.BC343_13145"/>
<dbReference type="RefSeq" id="WP_078350333.1">
    <property type="nucleotide sequence ID" value="NZ_MBTF01000035.1"/>
</dbReference>
<evidence type="ECO:0000256" key="5">
    <source>
        <dbReference type="ARBA" id="ARBA00022737"/>
    </source>
</evidence>
<dbReference type="GO" id="GO:0005524">
    <property type="term" value="F:ATP binding"/>
    <property type="evidence" value="ECO:0007669"/>
    <property type="project" value="UniProtKB-KW"/>
</dbReference>
<dbReference type="CDD" id="cd03215">
    <property type="entry name" value="ABC_Carb_Monos_II"/>
    <property type="match status" value="1"/>
</dbReference>
<dbReference type="InterPro" id="IPR003439">
    <property type="entry name" value="ABC_transporter-like_ATP-bd"/>
</dbReference>
<dbReference type="PROSITE" id="PS50893">
    <property type="entry name" value="ABC_TRANSPORTER_2"/>
    <property type="match status" value="2"/>
</dbReference>
<dbReference type="AlphaFoldDB" id="A0A1S9P9S2"/>
<dbReference type="PROSITE" id="PS00211">
    <property type="entry name" value="ABC_TRANSPORTER_1"/>
    <property type="match status" value="1"/>
</dbReference>
<reference evidence="11 12" key="1">
    <citation type="submission" date="2016-07" db="EMBL/GenBank/DDBJ databases">
        <title>Genomic analysis of zinc-resistant bacterium Mucilaginibacter pedocola TBZ30.</title>
        <authorList>
            <person name="Huang J."/>
            <person name="Tang J."/>
        </authorList>
    </citation>
    <scope>NUCLEOTIDE SEQUENCE [LARGE SCALE GENOMIC DNA]</scope>
    <source>
        <strain evidence="11 12">TBZ30</strain>
    </source>
</reference>
<keyword evidence="3" id="KW-1003">Cell membrane</keyword>
<dbReference type="Proteomes" id="UP000189739">
    <property type="component" value="Unassembled WGS sequence"/>
</dbReference>
<dbReference type="InterPro" id="IPR050107">
    <property type="entry name" value="ABC_carbohydrate_import_ATPase"/>
</dbReference>
<evidence type="ECO:0000256" key="2">
    <source>
        <dbReference type="ARBA" id="ARBA00022448"/>
    </source>
</evidence>
<keyword evidence="7" id="KW-0067">ATP-binding</keyword>
<evidence type="ECO:0000256" key="9">
    <source>
        <dbReference type="ARBA" id="ARBA00023136"/>
    </source>
</evidence>
<dbReference type="SUPFAM" id="SSF52540">
    <property type="entry name" value="P-loop containing nucleoside triphosphate hydrolases"/>
    <property type="match status" value="2"/>
</dbReference>
<accession>A0A1S9P9S2</accession>
<dbReference type="EMBL" id="MBTF01000035">
    <property type="protein sequence ID" value="OOQ57733.1"/>
    <property type="molecule type" value="Genomic_DNA"/>
</dbReference>
<keyword evidence="2" id="KW-0813">Transport</keyword>
<protein>
    <recommendedName>
        <fullName evidence="10">ABC transporter domain-containing protein</fullName>
    </recommendedName>
</protein>
<dbReference type="PANTHER" id="PTHR43790:SF3">
    <property type="entry name" value="D-ALLOSE IMPORT ATP-BINDING PROTEIN ALSA-RELATED"/>
    <property type="match status" value="1"/>
</dbReference>
<dbReference type="Pfam" id="PF00005">
    <property type="entry name" value="ABC_tran"/>
    <property type="match status" value="2"/>
</dbReference>
<dbReference type="OrthoDB" id="1115710at2"/>
<dbReference type="SMART" id="SM00382">
    <property type="entry name" value="AAA"/>
    <property type="match status" value="2"/>
</dbReference>
<dbReference type="PANTHER" id="PTHR43790">
    <property type="entry name" value="CARBOHYDRATE TRANSPORT ATP-BINDING PROTEIN MG119-RELATED"/>
    <property type="match status" value="1"/>
</dbReference>
<organism evidence="11 12">
    <name type="scientific">Mucilaginibacter pedocola</name>
    <dbReference type="NCBI Taxonomy" id="1792845"/>
    <lineage>
        <taxon>Bacteria</taxon>
        <taxon>Pseudomonadati</taxon>
        <taxon>Bacteroidota</taxon>
        <taxon>Sphingobacteriia</taxon>
        <taxon>Sphingobacteriales</taxon>
        <taxon>Sphingobacteriaceae</taxon>
        <taxon>Mucilaginibacter</taxon>
    </lineage>
</organism>